<dbReference type="EMBL" id="AP025523">
    <property type="protein sequence ID" value="BDE05903.1"/>
    <property type="molecule type" value="Genomic_DNA"/>
</dbReference>
<evidence type="ECO:0000313" key="8">
    <source>
        <dbReference type="EMBL" id="BDE05903.1"/>
    </source>
</evidence>
<evidence type="ECO:0000256" key="6">
    <source>
        <dbReference type="ARBA" id="ARBA00023136"/>
    </source>
</evidence>
<dbReference type="GO" id="GO:0005886">
    <property type="term" value="C:plasma membrane"/>
    <property type="evidence" value="ECO:0007669"/>
    <property type="project" value="UniProtKB-SubCell"/>
</dbReference>
<evidence type="ECO:0000256" key="5">
    <source>
        <dbReference type="ARBA" id="ARBA00022989"/>
    </source>
</evidence>
<reference evidence="8 9" key="1">
    <citation type="journal article" date="2022" name="ISME Commun">
        <title>Vulcanimicrobium alpinus gen. nov. sp. nov., the first cultivated representative of the candidate phylum 'Eremiobacterota', is a metabolically versatile aerobic anoxygenic phototroph.</title>
        <authorList>
            <person name="Yabe S."/>
            <person name="Muto K."/>
            <person name="Abe K."/>
            <person name="Yokota A."/>
            <person name="Staudigel H."/>
            <person name="Tebo B.M."/>
        </authorList>
    </citation>
    <scope>NUCLEOTIDE SEQUENCE [LARGE SCALE GENOMIC DNA]</scope>
    <source>
        <strain evidence="8 9">WC8-2</strain>
    </source>
</reference>
<feature type="transmembrane region" description="Helical" evidence="7">
    <location>
        <begin position="112"/>
        <end position="137"/>
    </location>
</feature>
<evidence type="ECO:0000256" key="3">
    <source>
        <dbReference type="ARBA" id="ARBA00022475"/>
    </source>
</evidence>
<comment type="subcellular location">
    <subcellularLocation>
        <location evidence="1 7">Cell membrane</location>
        <topology evidence="1 7">Multi-pass membrane protein</topology>
    </subcellularLocation>
</comment>
<organism evidence="8 9">
    <name type="scientific">Vulcanimicrobium alpinum</name>
    <dbReference type="NCBI Taxonomy" id="3016050"/>
    <lineage>
        <taxon>Bacteria</taxon>
        <taxon>Bacillati</taxon>
        <taxon>Vulcanimicrobiota</taxon>
        <taxon>Vulcanimicrobiia</taxon>
        <taxon>Vulcanimicrobiales</taxon>
        <taxon>Vulcanimicrobiaceae</taxon>
        <taxon>Vulcanimicrobium</taxon>
    </lineage>
</organism>
<feature type="transmembrane region" description="Helical" evidence="7">
    <location>
        <begin position="149"/>
        <end position="169"/>
    </location>
</feature>
<dbReference type="RefSeq" id="WP_317996914.1">
    <property type="nucleotide sequence ID" value="NZ_AP025523.1"/>
</dbReference>
<proteinExistence type="inferred from homology"/>
<accession>A0AAN1XX07</accession>
<dbReference type="AlphaFoldDB" id="A0AAN1XX07"/>
<keyword evidence="4 7" id="KW-0812">Transmembrane</keyword>
<feature type="transmembrane region" description="Helical" evidence="7">
    <location>
        <begin position="64"/>
        <end position="91"/>
    </location>
</feature>
<evidence type="ECO:0000256" key="1">
    <source>
        <dbReference type="ARBA" id="ARBA00004651"/>
    </source>
</evidence>
<feature type="transmembrane region" description="Helical" evidence="7">
    <location>
        <begin position="6"/>
        <end position="28"/>
    </location>
</feature>
<evidence type="ECO:0000256" key="4">
    <source>
        <dbReference type="ARBA" id="ARBA00022692"/>
    </source>
</evidence>
<evidence type="ECO:0000256" key="7">
    <source>
        <dbReference type="RuleBase" id="RU362048"/>
    </source>
</evidence>
<keyword evidence="5 7" id="KW-1133">Transmembrane helix</keyword>
<sequence>MDFPFAATAFATAFTIIDPVGMIPLTLVATASTPGRRQRIVNEAVLVAAIIIAVMALIGHPLLAYLGITLSAFTIAGGVLLFLIAIDMLFARQTGAKQTAEETREASEAENPAVFPLAVPMIAGPGTIATVLLLGGLTRGEPARVLTVAGAYAAALAVTWLCMSSATYVHRVIGNTGIHVVTRLLGIILAALAVQFVINGLVSSPLLHHAG</sequence>
<dbReference type="PANTHER" id="PTHR33508:SF1">
    <property type="entry name" value="UPF0056 MEMBRANE PROTEIN YHCE"/>
    <property type="match status" value="1"/>
</dbReference>
<keyword evidence="3" id="KW-1003">Cell membrane</keyword>
<dbReference type="PANTHER" id="PTHR33508">
    <property type="entry name" value="UPF0056 MEMBRANE PROTEIN YHCE"/>
    <property type="match status" value="1"/>
</dbReference>
<name>A0AAN1XX07_UNVUL</name>
<dbReference type="NCBIfam" id="TIGR00427">
    <property type="entry name" value="NAAT family transporter"/>
    <property type="match status" value="1"/>
</dbReference>
<feature type="transmembrane region" description="Helical" evidence="7">
    <location>
        <begin position="181"/>
        <end position="202"/>
    </location>
</feature>
<dbReference type="Pfam" id="PF01914">
    <property type="entry name" value="MarC"/>
    <property type="match status" value="1"/>
</dbReference>
<dbReference type="Proteomes" id="UP001317532">
    <property type="component" value="Chromosome"/>
</dbReference>
<comment type="similarity">
    <text evidence="2 7">Belongs to the UPF0056 (MarC) family.</text>
</comment>
<protein>
    <recommendedName>
        <fullName evidence="7">UPF0056 membrane protein</fullName>
    </recommendedName>
</protein>
<keyword evidence="9" id="KW-1185">Reference proteome</keyword>
<evidence type="ECO:0000256" key="2">
    <source>
        <dbReference type="ARBA" id="ARBA00009784"/>
    </source>
</evidence>
<keyword evidence="6 7" id="KW-0472">Membrane</keyword>
<evidence type="ECO:0000313" key="9">
    <source>
        <dbReference type="Proteomes" id="UP001317532"/>
    </source>
</evidence>
<gene>
    <name evidence="8" type="ORF">WPS_11790</name>
</gene>
<dbReference type="InterPro" id="IPR002771">
    <property type="entry name" value="Multi_antbiot-R_MarC"/>
</dbReference>
<feature type="transmembrane region" description="Helical" evidence="7">
    <location>
        <begin position="40"/>
        <end position="58"/>
    </location>
</feature>
<dbReference type="KEGG" id="vab:WPS_11790"/>